<dbReference type="NCBIfam" id="TIGR03827">
    <property type="entry name" value="GNAT_ablB"/>
    <property type="match status" value="1"/>
</dbReference>
<evidence type="ECO:0000313" key="3">
    <source>
        <dbReference type="Proteomes" id="UP000188181"/>
    </source>
</evidence>
<accession>A0A1Q2MH12</accession>
<gene>
    <name evidence="2" type="ORF">SMSP2_01927</name>
</gene>
<dbReference type="RefSeq" id="WP_146683717.1">
    <property type="nucleotide sequence ID" value="NZ_CP019646.1"/>
</dbReference>
<dbReference type="STRING" id="1851148.SMSP2_01927"/>
<dbReference type="InterPro" id="IPR000182">
    <property type="entry name" value="GNAT_dom"/>
</dbReference>
<dbReference type="PROSITE" id="PS51186">
    <property type="entry name" value="GNAT"/>
    <property type="match status" value="1"/>
</dbReference>
<evidence type="ECO:0000259" key="1">
    <source>
        <dbReference type="PROSITE" id="PS51186"/>
    </source>
</evidence>
<proteinExistence type="predicted"/>
<dbReference type="InterPro" id="IPR022525">
    <property type="entry name" value="GNAT_AblB"/>
</dbReference>
<keyword evidence="3" id="KW-1185">Reference proteome</keyword>
<dbReference type="CDD" id="cd04301">
    <property type="entry name" value="NAT_SF"/>
    <property type="match status" value="1"/>
</dbReference>
<sequence>MTEEKQRDKTENFHDALIQHGPLSQRIYLMKLGDAEPESLIPAMQELAEKNAYTKIFAKVAKKDAEKFLNSGYEKEAEIPGFYNGKDAGMFLAKYLSDQRRNEKDIEDIEKVMELAQEKIRGGVTPFLPGDVILRWCIPEDAEVMSQIYKKVFDSYPFPIDNPDYLIETMREHIVYFGIEIEGKLVSLASSEMDKTAENVEMTDFATLPEYRGRSFAVRLLKYMESQMKTHGIKTAYTIARAVSAGMNITFAKSGYHYAGRLKSNTNISGSIESMNVWYKNL</sequence>
<dbReference type="OrthoDB" id="9790652at2"/>
<dbReference type="SUPFAM" id="SSF55729">
    <property type="entry name" value="Acyl-CoA N-acyltransferases (Nat)"/>
    <property type="match status" value="1"/>
</dbReference>
<reference evidence="3" key="1">
    <citation type="submission" date="2017-02" db="EMBL/GenBank/DDBJ databases">
        <title>Comparative genomics and description of representatives of a novel lineage of planctomycetes thriving in anoxic sediments.</title>
        <authorList>
            <person name="Spring S."/>
            <person name="Bunk B."/>
            <person name="Sproer C."/>
        </authorList>
    </citation>
    <scope>NUCLEOTIDE SEQUENCE [LARGE SCALE GENOMIC DNA]</scope>
    <source>
        <strain evidence="3">SM-Chi-D1</strain>
    </source>
</reference>
<protein>
    <submittedName>
        <fullName evidence="2">Putative beta-lysine N-acetyltransferase</fullName>
    </submittedName>
</protein>
<evidence type="ECO:0000313" key="2">
    <source>
        <dbReference type="EMBL" id="AQQ71552.1"/>
    </source>
</evidence>
<dbReference type="Proteomes" id="UP000188181">
    <property type="component" value="Chromosome"/>
</dbReference>
<dbReference type="GO" id="GO:0008080">
    <property type="term" value="F:N-acetyltransferase activity"/>
    <property type="evidence" value="ECO:0007669"/>
    <property type="project" value="InterPro"/>
</dbReference>
<organism evidence="2 3">
    <name type="scientific">Limihaloglobus sulfuriphilus</name>
    <dbReference type="NCBI Taxonomy" id="1851148"/>
    <lineage>
        <taxon>Bacteria</taxon>
        <taxon>Pseudomonadati</taxon>
        <taxon>Planctomycetota</taxon>
        <taxon>Phycisphaerae</taxon>
        <taxon>Sedimentisphaerales</taxon>
        <taxon>Sedimentisphaeraceae</taxon>
        <taxon>Limihaloglobus</taxon>
    </lineage>
</organism>
<dbReference type="InterPro" id="IPR016181">
    <property type="entry name" value="Acyl_CoA_acyltransferase"/>
</dbReference>
<dbReference type="Pfam" id="PF00583">
    <property type="entry name" value="Acetyltransf_1"/>
    <property type="match status" value="1"/>
</dbReference>
<dbReference type="Gene3D" id="3.40.630.30">
    <property type="match status" value="1"/>
</dbReference>
<dbReference type="AlphaFoldDB" id="A0A1Q2MH12"/>
<dbReference type="KEGG" id="pbas:SMSP2_01927"/>
<name>A0A1Q2MH12_9BACT</name>
<dbReference type="EMBL" id="CP019646">
    <property type="protein sequence ID" value="AQQ71552.1"/>
    <property type="molecule type" value="Genomic_DNA"/>
</dbReference>
<keyword evidence="2" id="KW-0808">Transferase</keyword>
<feature type="domain" description="N-acetyltransferase" evidence="1">
    <location>
        <begin position="132"/>
        <end position="282"/>
    </location>
</feature>